<accession>A0A3M7FLV7</accession>
<evidence type="ECO:0000313" key="3">
    <source>
        <dbReference type="Proteomes" id="UP000268823"/>
    </source>
</evidence>
<dbReference type="EMBL" id="QWIR01000058">
    <property type="protein sequence ID" value="RMY89890.1"/>
    <property type="molecule type" value="Genomic_DNA"/>
</dbReference>
<dbReference type="OrthoDB" id="3629846at2759"/>
<proteinExistence type="predicted"/>
<protein>
    <submittedName>
        <fullName evidence="2">Uncharacterized protein</fullName>
    </submittedName>
</protein>
<dbReference type="AlphaFoldDB" id="A0A3M7FLV7"/>
<dbReference type="VEuPathDB" id="FungiDB:BTJ68_13342"/>
<feature type="chain" id="PRO_5018221596" evidence="1">
    <location>
        <begin position="20"/>
        <end position="282"/>
    </location>
</feature>
<feature type="signal peptide" evidence="1">
    <location>
        <begin position="1"/>
        <end position="19"/>
    </location>
</feature>
<evidence type="ECO:0000256" key="1">
    <source>
        <dbReference type="SAM" id="SignalP"/>
    </source>
</evidence>
<sequence length="282" mass="30633">MKLLHPWFLALCNGAAVSAWYDSFTGDYLPYPLPVDAFNVSAARQNANFSTSISFAAGTPQQSWNLTVSLAEILAQGENATAVPDARVLLTFYDVHPPANWTGKQNSGLIKPVRYDNGVVQHQLARRMTYWPFSTSATIGYQSEGDCTGVVEPECLGRLRTSNATSAIYPDSPACAQVSSRWGSPGVVQFIHNLNDSGEYRLGGFISGVYSAGNRTLIERELNRVHFAILAGNETYPLCLRFRNNEVNSSNPGTGPAPDNSASSIQTALWIVMASTVLCLFL</sequence>
<dbReference type="Proteomes" id="UP000268823">
    <property type="component" value="Unassembled WGS sequence"/>
</dbReference>
<comment type="caution">
    <text evidence="2">The sequence shown here is derived from an EMBL/GenBank/DDBJ whole genome shotgun (WGS) entry which is preliminary data.</text>
</comment>
<reference evidence="2 3" key="1">
    <citation type="journal article" date="2018" name="BMC Genomics">
        <title>Genomic evidence for intraspecific hybridization in a clonal and extremely halotolerant yeast.</title>
        <authorList>
            <person name="Gostincar C."/>
            <person name="Stajich J.E."/>
            <person name="Zupancic J."/>
            <person name="Zalar P."/>
            <person name="Gunde-Cimerman N."/>
        </authorList>
    </citation>
    <scope>NUCLEOTIDE SEQUENCE [LARGE SCALE GENOMIC DNA]</scope>
    <source>
        <strain evidence="2 3">EXF-2788</strain>
    </source>
</reference>
<name>A0A3M7FLV7_HORWE</name>
<evidence type="ECO:0000313" key="2">
    <source>
        <dbReference type="EMBL" id="RMY89890.1"/>
    </source>
</evidence>
<organism evidence="2 3">
    <name type="scientific">Hortaea werneckii</name>
    <name type="common">Black yeast</name>
    <name type="synonym">Cladosporium werneckii</name>
    <dbReference type="NCBI Taxonomy" id="91943"/>
    <lineage>
        <taxon>Eukaryota</taxon>
        <taxon>Fungi</taxon>
        <taxon>Dikarya</taxon>
        <taxon>Ascomycota</taxon>
        <taxon>Pezizomycotina</taxon>
        <taxon>Dothideomycetes</taxon>
        <taxon>Dothideomycetidae</taxon>
        <taxon>Mycosphaerellales</taxon>
        <taxon>Teratosphaeriaceae</taxon>
        <taxon>Hortaea</taxon>
    </lineage>
</organism>
<gene>
    <name evidence="2" type="ORF">D0861_03954</name>
</gene>
<keyword evidence="1" id="KW-0732">Signal</keyword>